<dbReference type="SUPFAM" id="SSF52151">
    <property type="entry name" value="FabD/lysophospholipase-like"/>
    <property type="match status" value="1"/>
</dbReference>
<dbReference type="InterPro" id="IPR050301">
    <property type="entry name" value="NTE"/>
</dbReference>
<dbReference type="InterPro" id="IPR016035">
    <property type="entry name" value="Acyl_Trfase/lysoPLipase"/>
</dbReference>
<feature type="active site" description="Proton acceptor" evidence="4">
    <location>
        <position position="221"/>
    </location>
</feature>
<protein>
    <submittedName>
        <fullName evidence="6">Patatin-like phospholipase family protein</fullName>
    </submittedName>
</protein>
<dbReference type="PROSITE" id="PS51635">
    <property type="entry name" value="PNPLA"/>
    <property type="match status" value="1"/>
</dbReference>
<dbReference type="Pfam" id="PF12536">
    <property type="entry name" value="DUF3734"/>
    <property type="match status" value="1"/>
</dbReference>
<dbReference type="Gene3D" id="3.40.1090.10">
    <property type="entry name" value="Cytosolic phospholipase A2 catalytic domain"/>
    <property type="match status" value="2"/>
</dbReference>
<dbReference type="InterPro" id="IPR021095">
    <property type="entry name" value="DUF3734"/>
</dbReference>
<dbReference type="Pfam" id="PF01734">
    <property type="entry name" value="Patatin"/>
    <property type="match status" value="1"/>
</dbReference>
<comment type="caution">
    <text evidence="6">The sequence shown here is derived from an EMBL/GenBank/DDBJ whole genome shotgun (WGS) entry which is preliminary data.</text>
</comment>
<keyword evidence="7" id="KW-1185">Reference proteome</keyword>
<feature type="short sequence motif" description="GXGXXG" evidence="4">
    <location>
        <begin position="32"/>
        <end position="37"/>
    </location>
</feature>
<keyword evidence="3 4" id="KW-0443">Lipid metabolism</keyword>
<feature type="short sequence motif" description="DGA/G" evidence="4">
    <location>
        <begin position="221"/>
        <end position="223"/>
    </location>
</feature>
<gene>
    <name evidence="6" type="ORF">GCM10023342_18010</name>
</gene>
<feature type="active site" description="Nucleophile" evidence="4">
    <location>
        <position position="61"/>
    </location>
</feature>
<dbReference type="PANTHER" id="PTHR14226">
    <property type="entry name" value="NEUROPATHY TARGET ESTERASE/SWISS CHEESE D.MELANOGASTER"/>
    <property type="match status" value="1"/>
</dbReference>
<evidence type="ECO:0000256" key="2">
    <source>
        <dbReference type="ARBA" id="ARBA00022963"/>
    </source>
</evidence>
<evidence type="ECO:0000259" key="5">
    <source>
        <dbReference type="PROSITE" id="PS51635"/>
    </source>
</evidence>
<evidence type="ECO:0000256" key="1">
    <source>
        <dbReference type="ARBA" id="ARBA00022801"/>
    </source>
</evidence>
<keyword evidence="1 4" id="KW-0378">Hydrolase</keyword>
<organism evidence="6 7">
    <name type="scientific">Modicisalibacter zincidurans</name>
    <dbReference type="NCBI Taxonomy" id="1178777"/>
    <lineage>
        <taxon>Bacteria</taxon>
        <taxon>Pseudomonadati</taxon>
        <taxon>Pseudomonadota</taxon>
        <taxon>Gammaproteobacteria</taxon>
        <taxon>Oceanospirillales</taxon>
        <taxon>Halomonadaceae</taxon>
        <taxon>Modicisalibacter</taxon>
    </lineage>
</organism>
<evidence type="ECO:0000256" key="4">
    <source>
        <dbReference type="PROSITE-ProRule" id="PRU01161"/>
    </source>
</evidence>
<accession>A0ABP9RCU9</accession>
<feature type="short sequence motif" description="GXSXG" evidence="4">
    <location>
        <begin position="59"/>
        <end position="63"/>
    </location>
</feature>
<dbReference type="PANTHER" id="PTHR14226:SF57">
    <property type="entry name" value="BLR7027 PROTEIN"/>
    <property type="match status" value="1"/>
</dbReference>
<sequence>MTALIANDGVDSLPSRQGGNMSRAMNILVLQGGGALGAYQAGVYQALHEASIEPDWVVGTSVGAINGALIAGNRREDSLARLTAFWTRIAQPGYSQGAALADYEARTAKFMALASGVPGFFRPRPPWLIPYTHNLWDVPPSFYDTAPLRETLEELVDFERLGTRDLHDGTRLSVGTVNIAKGAMRYFDSQYDTLQSAHILASGALPPGFPPVWIDGEAYWDGGLCSNTPMDYVVESERPGSDMPINCYVVDLWSSEGPVPETIADAMLREKDIQYSTRAGHNLHFLKELNRQRQAIKTLGRHLTEEARQRPEIQQLLEQTQRSPVNIVRLLAPVRERETAQKDIDFSYATIMERWRMGLRDMTRALEICPCRRDPVSDDIGANVCSYRSRQDGELEDMTDASYV</sequence>
<evidence type="ECO:0000313" key="7">
    <source>
        <dbReference type="Proteomes" id="UP001500074"/>
    </source>
</evidence>
<proteinExistence type="predicted"/>
<dbReference type="EMBL" id="BAABKI010000019">
    <property type="protein sequence ID" value="GAA5175220.1"/>
    <property type="molecule type" value="Genomic_DNA"/>
</dbReference>
<name>A0ABP9RCU9_9GAMM</name>
<evidence type="ECO:0000313" key="6">
    <source>
        <dbReference type="EMBL" id="GAA5175220.1"/>
    </source>
</evidence>
<reference evidence="7" key="1">
    <citation type="journal article" date="2019" name="Int. J. Syst. Evol. Microbiol.">
        <title>The Global Catalogue of Microorganisms (GCM) 10K type strain sequencing project: providing services to taxonomists for standard genome sequencing and annotation.</title>
        <authorList>
            <consortium name="The Broad Institute Genomics Platform"/>
            <consortium name="The Broad Institute Genome Sequencing Center for Infectious Disease"/>
            <person name="Wu L."/>
            <person name="Ma J."/>
        </authorList>
    </citation>
    <scope>NUCLEOTIDE SEQUENCE [LARGE SCALE GENOMIC DNA]</scope>
    <source>
        <strain evidence="7">JCM 18472</strain>
    </source>
</reference>
<keyword evidence="2 4" id="KW-0442">Lipid degradation</keyword>
<feature type="domain" description="PNPLA" evidence="5">
    <location>
        <begin position="28"/>
        <end position="234"/>
    </location>
</feature>
<dbReference type="InterPro" id="IPR002641">
    <property type="entry name" value="PNPLA_dom"/>
</dbReference>
<dbReference type="CDD" id="cd07209">
    <property type="entry name" value="Pat_hypo_Ecoli_Z1214_like"/>
    <property type="match status" value="1"/>
</dbReference>
<evidence type="ECO:0000256" key="3">
    <source>
        <dbReference type="ARBA" id="ARBA00023098"/>
    </source>
</evidence>
<dbReference type="Proteomes" id="UP001500074">
    <property type="component" value="Unassembled WGS sequence"/>
</dbReference>